<evidence type="ECO:0000313" key="1">
    <source>
        <dbReference type="EMBL" id="KAI0058050.1"/>
    </source>
</evidence>
<reference evidence="1" key="1">
    <citation type="submission" date="2021-03" db="EMBL/GenBank/DDBJ databases">
        <authorList>
            <consortium name="DOE Joint Genome Institute"/>
            <person name="Ahrendt S."/>
            <person name="Looney B.P."/>
            <person name="Miyauchi S."/>
            <person name="Morin E."/>
            <person name="Drula E."/>
            <person name="Courty P.E."/>
            <person name="Chicoki N."/>
            <person name="Fauchery L."/>
            <person name="Kohler A."/>
            <person name="Kuo A."/>
            <person name="Labutti K."/>
            <person name="Pangilinan J."/>
            <person name="Lipzen A."/>
            <person name="Riley R."/>
            <person name="Andreopoulos W."/>
            <person name="He G."/>
            <person name="Johnson J."/>
            <person name="Barry K.W."/>
            <person name="Grigoriev I.V."/>
            <person name="Nagy L."/>
            <person name="Hibbett D."/>
            <person name="Henrissat B."/>
            <person name="Matheny P.B."/>
            <person name="Labbe J."/>
            <person name="Martin F."/>
        </authorList>
    </citation>
    <scope>NUCLEOTIDE SEQUENCE</scope>
    <source>
        <strain evidence="1">HHB10654</strain>
    </source>
</reference>
<dbReference type="EMBL" id="MU277239">
    <property type="protein sequence ID" value="KAI0058050.1"/>
    <property type="molecule type" value="Genomic_DNA"/>
</dbReference>
<dbReference type="Proteomes" id="UP000814140">
    <property type="component" value="Unassembled WGS sequence"/>
</dbReference>
<organism evidence="1 2">
    <name type="scientific">Artomyces pyxidatus</name>
    <dbReference type="NCBI Taxonomy" id="48021"/>
    <lineage>
        <taxon>Eukaryota</taxon>
        <taxon>Fungi</taxon>
        <taxon>Dikarya</taxon>
        <taxon>Basidiomycota</taxon>
        <taxon>Agaricomycotina</taxon>
        <taxon>Agaricomycetes</taxon>
        <taxon>Russulales</taxon>
        <taxon>Auriscalpiaceae</taxon>
        <taxon>Artomyces</taxon>
    </lineage>
</organism>
<sequence length="948" mass="109331">MLSQHYPVITFELDEPRSFTRGRTPNKDMQERARIRMEVQRWQTATYQLADGRWATSGFSKIVPLHPDAPELPEIPGPMSDGRLAQLERGWFPQNFDATRPWLPYAWLGGENDPARATVIYSTIKWDDRTGIIGANSTFVQTICDEQKKWFDIAKAAEKQLMDKNFLIPADMTIDEETFYEFRWNRSTLHEKRIICADIQRSIIDLRAYALWVSYTLAYSAGYITEQEPLLPIVGCWVREDDRLTWNRLCYGGVPCWKILSNKPRDPGCVVVAPAPFPEGLSQEIWDEEKHHPRPESTYGKKERKERQREREVTERQEKTGPSAKSDMERAMHDWDDELSDDDNYIPEHRQSSPRTGTDTRVTLPTESSKSTRRRNTPTPESDHRRSSPTHRYPLHRDSPSPRRHFSPTRSRSYYHSPTPRRYSYHSPSRDRRRESHWSPPRYYRREFRHSRSPEDRGRPLARRSKSEKSARRRESSGTPRPSGHRYARSSSSGIRDPVRRPSRSPPQKQQRRRSPSPPAPVKLIQPLAERIQVDDPIADSRHSGARTPLAHRITGSTPEATPAIAVEQRIPLADRITESSPDVDQLETSSQQDSEDRHFIPLDDRMSSSPTHHTAPETGQTQPSHLSLLERISPGTPPPYKIMADGRPLSVDDTALVINFTEWTVPHIVVDSFGHQIETRLPLCSAQVDAFLQTDWLDDDNGVFLISMASWENQAPQAAFTGHPLQFAMPPPAVLENWKAVYQWSSIRSEVLHTIRFQSLDKWATGATTYWRNRLRPKGILNQVLQRFDSPEQISQSDLTGITDLSGKALRKLLPEDFAALRWEANTFLFHKDFERLVFAKHPSQPLLPDHLYVLRHLRMRVRRLWGPTDFIPRADDHRFVESPDDLMRMRFWRAIGCILAEVEGTNKGAIELAMGGSVTGMVEVLTSEFTNNYRTLFNRDPMTPIL</sequence>
<evidence type="ECO:0000313" key="2">
    <source>
        <dbReference type="Proteomes" id="UP000814140"/>
    </source>
</evidence>
<name>A0ACB8SQ17_9AGAM</name>
<gene>
    <name evidence="1" type="ORF">BV25DRAFT_1919586</name>
</gene>
<proteinExistence type="predicted"/>
<accession>A0ACB8SQ17</accession>
<comment type="caution">
    <text evidence="1">The sequence shown here is derived from an EMBL/GenBank/DDBJ whole genome shotgun (WGS) entry which is preliminary data.</text>
</comment>
<reference evidence="1" key="2">
    <citation type="journal article" date="2022" name="New Phytol.">
        <title>Evolutionary transition to the ectomycorrhizal habit in the genomes of a hyperdiverse lineage of mushroom-forming fungi.</title>
        <authorList>
            <person name="Looney B."/>
            <person name="Miyauchi S."/>
            <person name="Morin E."/>
            <person name="Drula E."/>
            <person name="Courty P.E."/>
            <person name="Kohler A."/>
            <person name="Kuo A."/>
            <person name="LaButti K."/>
            <person name="Pangilinan J."/>
            <person name="Lipzen A."/>
            <person name="Riley R."/>
            <person name="Andreopoulos W."/>
            <person name="He G."/>
            <person name="Johnson J."/>
            <person name="Nolan M."/>
            <person name="Tritt A."/>
            <person name="Barry K.W."/>
            <person name="Grigoriev I.V."/>
            <person name="Nagy L.G."/>
            <person name="Hibbett D."/>
            <person name="Henrissat B."/>
            <person name="Matheny P.B."/>
            <person name="Labbe J."/>
            <person name="Martin F.M."/>
        </authorList>
    </citation>
    <scope>NUCLEOTIDE SEQUENCE</scope>
    <source>
        <strain evidence="1">HHB10654</strain>
    </source>
</reference>
<keyword evidence="2" id="KW-1185">Reference proteome</keyword>
<protein>
    <submittedName>
        <fullName evidence="1">Uncharacterized protein</fullName>
    </submittedName>
</protein>